<dbReference type="CDD" id="cd00560">
    <property type="entry name" value="PanC"/>
    <property type="match status" value="1"/>
</dbReference>
<dbReference type="GO" id="GO:0015940">
    <property type="term" value="P:pantothenate biosynthetic process"/>
    <property type="evidence" value="ECO:0007669"/>
    <property type="project" value="UniProtKB-UniRule"/>
</dbReference>
<dbReference type="SUPFAM" id="SSF52374">
    <property type="entry name" value="Nucleotidylyl transferase"/>
    <property type="match status" value="1"/>
</dbReference>
<evidence type="ECO:0000256" key="8">
    <source>
        <dbReference type="HAMAP-Rule" id="MF_00158"/>
    </source>
</evidence>
<dbReference type="HAMAP" id="MF_00158">
    <property type="entry name" value="PanC"/>
    <property type="match status" value="1"/>
</dbReference>
<dbReference type="AlphaFoldDB" id="A0A099F4S2"/>
<name>A0A099F4S2_9RHOB</name>
<dbReference type="InterPro" id="IPR014729">
    <property type="entry name" value="Rossmann-like_a/b/a_fold"/>
</dbReference>
<feature type="binding site" evidence="8">
    <location>
        <begin position="191"/>
        <end position="194"/>
    </location>
    <ligand>
        <name>ATP</name>
        <dbReference type="ChEBI" id="CHEBI:30616"/>
    </ligand>
</feature>
<accession>A0A099F4S2</accession>
<organism evidence="9 10">
    <name type="scientific">Paracoccus sphaerophysae</name>
    <dbReference type="NCBI Taxonomy" id="690417"/>
    <lineage>
        <taxon>Bacteria</taxon>
        <taxon>Pseudomonadati</taxon>
        <taxon>Pseudomonadota</taxon>
        <taxon>Alphaproteobacteria</taxon>
        <taxon>Rhodobacterales</taxon>
        <taxon>Paracoccaceae</taxon>
        <taxon>Paracoccus</taxon>
    </lineage>
</organism>
<dbReference type="UniPathway" id="UPA00028">
    <property type="reaction ID" value="UER00005"/>
</dbReference>
<keyword evidence="10" id="KW-1185">Reference proteome</keyword>
<protein>
    <recommendedName>
        <fullName evidence="8">Pantothenate synthetase</fullName>
        <shortName evidence="8">PS</shortName>
        <ecNumber evidence="8">6.3.2.1</ecNumber>
    </recommendedName>
    <alternativeName>
        <fullName evidence="8">Pantoate--beta-alanine ligase</fullName>
    </alternativeName>
    <alternativeName>
        <fullName evidence="8">Pantoate-activating enzyme</fullName>
    </alternativeName>
</protein>
<evidence type="ECO:0000256" key="4">
    <source>
        <dbReference type="ARBA" id="ARBA00022655"/>
    </source>
</evidence>
<feature type="binding site" evidence="8">
    <location>
        <position position="160"/>
    </location>
    <ligand>
        <name>(R)-pantoate</name>
        <dbReference type="ChEBI" id="CHEBI:15980"/>
    </ligand>
</feature>
<dbReference type="NCBIfam" id="TIGR00125">
    <property type="entry name" value="cyt_tran_rel"/>
    <property type="match status" value="1"/>
</dbReference>
<dbReference type="GO" id="GO:0005524">
    <property type="term" value="F:ATP binding"/>
    <property type="evidence" value="ECO:0007669"/>
    <property type="project" value="UniProtKB-KW"/>
</dbReference>
<evidence type="ECO:0000256" key="5">
    <source>
        <dbReference type="ARBA" id="ARBA00022741"/>
    </source>
</evidence>
<feature type="binding site" evidence="8">
    <location>
        <begin position="154"/>
        <end position="157"/>
    </location>
    <ligand>
        <name>ATP</name>
        <dbReference type="ChEBI" id="CHEBI:30616"/>
    </ligand>
</feature>
<dbReference type="PANTHER" id="PTHR21299">
    <property type="entry name" value="CYTIDYLATE KINASE/PANTOATE-BETA-ALANINE LIGASE"/>
    <property type="match status" value="1"/>
</dbReference>
<proteinExistence type="inferred from homology"/>
<feature type="binding site" evidence="8">
    <location>
        <begin position="37"/>
        <end position="44"/>
    </location>
    <ligand>
        <name>ATP</name>
        <dbReference type="ChEBI" id="CHEBI:30616"/>
    </ligand>
</feature>
<dbReference type="RefSeq" id="WP_036720306.1">
    <property type="nucleotide sequence ID" value="NZ_JRKS01000037.1"/>
</dbReference>
<comment type="function">
    <text evidence="8">Catalyzes the condensation of pantoate with beta-alanine in an ATP-dependent reaction via a pantoyl-adenylate intermediate.</text>
</comment>
<evidence type="ECO:0000256" key="3">
    <source>
        <dbReference type="ARBA" id="ARBA00022598"/>
    </source>
</evidence>
<dbReference type="Pfam" id="PF02569">
    <property type="entry name" value="Pantoate_ligase"/>
    <property type="match status" value="1"/>
</dbReference>
<reference evidence="9 10" key="2">
    <citation type="submission" date="2014-10" db="EMBL/GenBank/DDBJ databases">
        <title>Paracoccus sanguinis sp. nov., isolated from clinical specimens of New York State patients.</title>
        <authorList>
            <person name="Mingle L.A."/>
            <person name="Cole J.A."/>
            <person name="Lapierre P."/>
            <person name="Musser K.A."/>
        </authorList>
    </citation>
    <scope>NUCLEOTIDE SEQUENCE [LARGE SCALE GENOMIC DNA]</scope>
    <source>
        <strain evidence="9 10">HAMBI 3106</strain>
    </source>
</reference>
<comment type="similarity">
    <text evidence="2 8">Belongs to the pantothenate synthetase family.</text>
</comment>
<keyword evidence="3 8" id="KW-0436">Ligase</keyword>
<feature type="active site" description="Proton donor" evidence="8">
    <location>
        <position position="44"/>
    </location>
</feature>
<comment type="miscellaneous">
    <text evidence="8">The reaction proceeds by a bi uni uni bi ping pong mechanism.</text>
</comment>
<dbReference type="STRING" id="690417.IC63_11440"/>
<dbReference type="Proteomes" id="UP000029917">
    <property type="component" value="Unassembled WGS sequence"/>
</dbReference>
<gene>
    <name evidence="8" type="primary">panC</name>
    <name evidence="9" type="ORF">IC63_11440</name>
</gene>
<evidence type="ECO:0000256" key="2">
    <source>
        <dbReference type="ARBA" id="ARBA00009256"/>
    </source>
</evidence>
<dbReference type="PANTHER" id="PTHR21299:SF1">
    <property type="entry name" value="PANTOATE--BETA-ALANINE LIGASE"/>
    <property type="match status" value="1"/>
</dbReference>
<comment type="caution">
    <text evidence="9">The sequence shown here is derived from an EMBL/GenBank/DDBJ whole genome shotgun (WGS) entry which is preliminary data.</text>
</comment>
<evidence type="ECO:0000256" key="6">
    <source>
        <dbReference type="ARBA" id="ARBA00022840"/>
    </source>
</evidence>
<evidence type="ECO:0000256" key="1">
    <source>
        <dbReference type="ARBA" id="ARBA00004990"/>
    </source>
</evidence>
<dbReference type="GO" id="GO:0005829">
    <property type="term" value="C:cytosol"/>
    <property type="evidence" value="ECO:0007669"/>
    <property type="project" value="TreeGrafter"/>
</dbReference>
<comment type="catalytic activity">
    <reaction evidence="7 8">
        <text>(R)-pantoate + beta-alanine + ATP = (R)-pantothenate + AMP + diphosphate + H(+)</text>
        <dbReference type="Rhea" id="RHEA:10912"/>
        <dbReference type="ChEBI" id="CHEBI:15378"/>
        <dbReference type="ChEBI" id="CHEBI:15980"/>
        <dbReference type="ChEBI" id="CHEBI:29032"/>
        <dbReference type="ChEBI" id="CHEBI:30616"/>
        <dbReference type="ChEBI" id="CHEBI:33019"/>
        <dbReference type="ChEBI" id="CHEBI:57966"/>
        <dbReference type="ChEBI" id="CHEBI:456215"/>
        <dbReference type="EC" id="6.3.2.1"/>
    </reaction>
</comment>
<feature type="binding site" evidence="8">
    <location>
        <position position="68"/>
    </location>
    <ligand>
        <name>beta-alanine</name>
        <dbReference type="ChEBI" id="CHEBI:57966"/>
    </ligand>
</feature>
<reference evidence="9 10" key="1">
    <citation type="submission" date="2014-09" db="EMBL/GenBank/DDBJ databases">
        <authorList>
            <person name="McGinnis J.M."/>
            <person name="Wolfgang W.J."/>
        </authorList>
    </citation>
    <scope>NUCLEOTIDE SEQUENCE [LARGE SCALE GENOMIC DNA]</scope>
    <source>
        <strain evidence="9 10">HAMBI 3106</strain>
    </source>
</reference>
<evidence type="ECO:0000256" key="7">
    <source>
        <dbReference type="ARBA" id="ARBA00048258"/>
    </source>
</evidence>
<dbReference type="EMBL" id="JRKS01000037">
    <property type="protein sequence ID" value="KGJ05278.1"/>
    <property type="molecule type" value="Genomic_DNA"/>
</dbReference>
<dbReference type="GO" id="GO:0004592">
    <property type="term" value="F:pantoate-beta-alanine ligase activity"/>
    <property type="evidence" value="ECO:0007669"/>
    <property type="project" value="UniProtKB-UniRule"/>
</dbReference>
<dbReference type="Gene3D" id="3.30.1300.10">
    <property type="entry name" value="Pantoate-beta-alanine ligase, C-terminal domain"/>
    <property type="match status" value="1"/>
</dbReference>
<dbReference type="Gene3D" id="3.40.50.620">
    <property type="entry name" value="HUPs"/>
    <property type="match status" value="1"/>
</dbReference>
<dbReference type="InterPro" id="IPR004821">
    <property type="entry name" value="Cyt_trans-like"/>
</dbReference>
<keyword evidence="4 8" id="KW-0566">Pantothenate biosynthesis</keyword>
<dbReference type="InterPro" id="IPR003721">
    <property type="entry name" value="Pantoate_ligase"/>
</dbReference>
<feature type="binding site" evidence="8">
    <location>
        <position position="183"/>
    </location>
    <ligand>
        <name>ATP</name>
        <dbReference type="ChEBI" id="CHEBI:30616"/>
    </ligand>
</feature>
<dbReference type="InterPro" id="IPR042176">
    <property type="entry name" value="Pantoate_ligase_C"/>
</dbReference>
<keyword evidence="8" id="KW-0963">Cytoplasm</keyword>
<comment type="subunit">
    <text evidence="8">Homodimer.</text>
</comment>
<keyword evidence="6 8" id="KW-0067">ATP-binding</keyword>
<comment type="subcellular location">
    <subcellularLocation>
        <location evidence="8">Cytoplasm</location>
    </subcellularLocation>
</comment>
<evidence type="ECO:0000313" key="10">
    <source>
        <dbReference type="Proteomes" id="UP000029917"/>
    </source>
</evidence>
<feature type="binding site" evidence="8">
    <location>
        <position position="68"/>
    </location>
    <ligand>
        <name>(R)-pantoate</name>
        <dbReference type="ChEBI" id="CHEBI:15980"/>
    </ligand>
</feature>
<dbReference type="NCBIfam" id="TIGR00018">
    <property type="entry name" value="panC"/>
    <property type="match status" value="1"/>
</dbReference>
<dbReference type="EC" id="6.3.2.1" evidence="8"/>
<keyword evidence="5 8" id="KW-0547">Nucleotide-binding</keyword>
<sequence>MTAHSSPIQVVRSVVELRAVTRGWRQAGDSVAVVPTMGALHDGHLSLVAQARDACDRVIVTLFVNLTQFDRPEDLAKYPRTENRDRAVLEPAGVDLLFMPGVDEVYPPGFATTVSVSGLTSGMCGDFRPGHFDGMATIVAKLFLMTGADRAFFGEKDWQQLQIVRRLAADLNIPIEVIGCPTVREADGLAMSSRNARLSPPDRTAAPALYAALTHAAQRLRGGEDPAPVLEAARAEILAGGFARVEYLDLRHPQTLTPLDRLDGPARLLAAAWLGPVRLIDNVAV</sequence>
<dbReference type="OrthoDB" id="9773087at2"/>
<comment type="pathway">
    <text evidence="1 8">Cofactor biosynthesis; (R)-pantothenate biosynthesis; (R)-pantothenate from (R)-pantoate and beta-alanine: step 1/1.</text>
</comment>
<evidence type="ECO:0000313" key="9">
    <source>
        <dbReference type="EMBL" id="KGJ05278.1"/>
    </source>
</evidence>